<name>A0A7W9GTS8_9ACTN</name>
<dbReference type="NCBIfam" id="TIGR02241">
    <property type="entry name" value="conserved hypothetical phage tail region protein"/>
    <property type="match status" value="1"/>
</dbReference>
<dbReference type="AlphaFoldDB" id="A0A7W9GTS8"/>
<dbReference type="RefSeq" id="WP_221441200.1">
    <property type="nucleotide sequence ID" value="NZ_JACHMM010000001.1"/>
</dbReference>
<dbReference type="EMBL" id="JACHMM010000001">
    <property type="protein sequence ID" value="MBB5789832.1"/>
    <property type="molecule type" value="Genomic_DNA"/>
</dbReference>
<dbReference type="Proteomes" id="UP000542813">
    <property type="component" value="Unassembled WGS sequence"/>
</dbReference>
<dbReference type="InterPro" id="IPR010667">
    <property type="entry name" value="Phage_T4_Gp19"/>
</dbReference>
<reference evidence="1 2" key="1">
    <citation type="submission" date="2020-08" db="EMBL/GenBank/DDBJ databases">
        <title>Sequencing the genomes of 1000 actinobacteria strains.</title>
        <authorList>
            <person name="Klenk H.-P."/>
        </authorList>
    </citation>
    <scope>NUCLEOTIDE SEQUENCE [LARGE SCALE GENOMIC DNA]</scope>
    <source>
        <strain evidence="1 2">DSM 102122</strain>
    </source>
</reference>
<sequence length="159" mass="17630">MPEAGLFKLDPMIAMNFFLEIDGEVVSALMSVSGLDMEIGVMKVTQTGKDGKKQQVKSIGQVVETPDVQLTRVASNDMTQDPLWKWFNDIRTTGLGAERSTKRKNGSVVIYNSSLTEVARFNFFNGWPSKIATDQLSVDGSDAVKENITLVVERLERVK</sequence>
<proteinExistence type="predicted"/>
<dbReference type="PANTHER" id="PTHR38009">
    <property type="entry name" value="CONSERVED HYPOTHETICAL PHAGE TAIL PROTEIN"/>
    <property type="match status" value="1"/>
</dbReference>
<accession>A0A7W9GTS8</accession>
<dbReference type="PANTHER" id="PTHR38009:SF1">
    <property type="entry name" value="CONSERVED HYPOTHETICAL PHAGE TAIL PROTEIN"/>
    <property type="match status" value="1"/>
</dbReference>
<comment type="caution">
    <text evidence="1">The sequence shown here is derived from an EMBL/GenBank/DDBJ whole genome shotgun (WGS) entry which is preliminary data.</text>
</comment>
<evidence type="ECO:0000313" key="2">
    <source>
        <dbReference type="Proteomes" id="UP000542813"/>
    </source>
</evidence>
<evidence type="ECO:0000313" key="1">
    <source>
        <dbReference type="EMBL" id="MBB5789832.1"/>
    </source>
</evidence>
<protein>
    <submittedName>
        <fullName evidence="1">Phage tail-like protein</fullName>
    </submittedName>
</protein>
<dbReference type="Pfam" id="PF06841">
    <property type="entry name" value="Phage_T4_gp19"/>
    <property type="match status" value="1"/>
</dbReference>
<gene>
    <name evidence="1" type="ORF">HD601_004407</name>
</gene>
<keyword evidence="2" id="KW-1185">Reference proteome</keyword>
<dbReference type="GO" id="GO:0005198">
    <property type="term" value="F:structural molecule activity"/>
    <property type="evidence" value="ECO:0007669"/>
    <property type="project" value="InterPro"/>
</dbReference>
<organism evidence="1 2">
    <name type="scientific">Jiangella mangrovi</name>
    <dbReference type="NCBI Taxonomy" id="1524084"/>
    <lineage>
        <taxon>Bacteria</taxon>
        <taxon>Bacillati</taxon>
        <taxon>Actinomycetota</taxon>
        <taxon>Actinomycetes</taxon>
        <taxon>Jiangellales</taxon>
        <taxon>Jiangellaceae</taxon>
        <taxon>Jiangella</taxon>
    </lineage>
</organism>
<dbReference type="InterPro" id="IPR011747">
    <property type="entry name" value="CHP02241"/>
</dbReference>